<comment type="caution">
    <text evidence="7">The sequence shown here is derived from an EMBL/GenBank/DDBJ whole genome shotgun (WGS) entry which is preliminary data.</text>
</comment>
<feature type="compositionally biased region" description="Low complexity" evidence="5">
    <location>
        <begin position="31"/>
        <end position="44"/>
    </location>
</feature>
<reference evidence="7" key="1">
    <citation type="journal article" date="2020" name="Fungal Divers.">
        <title>Resolving the Mortierellaceae phylogeny through synthesis of multi-gene phylogenetics and phylogenomics.</title>
        <authorList>
            <person name="Vandepol N."/>
            <person name="Liber J."/>
            <person name="Desiro A."/>
            <person name="Na H."/>
            <person name="Kennedy M."/>
            <person name="Barry K."/>
            <person name="Grigoriev I.V."/>
            <person name="Miller A.N."/>
            <person name="O'Donnell K."/>
            <person name="Stajich J.E."/>
            <person name="Bonito G."/>
        </authorList>
    </citation>
    <scope>NUCLEOTIDE SEQUENCE</scope>
    <source>
        <strain evidence="7">KOD1015</strain>
    </source>
</reference>
<comment type="subcellular location">
    <subcellularLocation>
        <location evidence="1">Mitochondrion</location>
    </subcellularLocation>
</comment>
<gene>
    <name evidence="7" type="primary">OXR1_1</name>
    <name evidence="7" type="ORF">BGW38_008093</name>
</gene>
<sequence length="221" mass="23695">GSLSPPPSRRMELHQAMSDRMSLHPVPRSPSPFSSSPRQPIPQFGARQTPQQLRDRSVSPMSSPTLRPATSSSSTSGTPLLGPVGGMGSGPGSGTGGTKSNAGSRRKKRQKVVQYWKWTGMNDYMVLSEPGFIGLGGGKGKFGLWIHSDLERGHSSRCETFDNEPLALACHHPIRAGVPAAVSVTEPSPSSGSDSRSSSPKSMTDKEEFYCQTIEIWSMIL</sequence>
<feature type="compositionally biased region" description="Gly residues" evidence="5">
    <location>
        <begin position="83"/>
        <end position="97"/>
    </location>
</feature>
<organism evidence="7 8">
    <name type="scientific">Lunasporangiospora selenospora</name>
    <dbReference type="NCBI Taxonomy" id="979761"/>
    <lineage>
        <taxon>Eukaryota</taxon>
        <taxon>Fungi</taxon>
        <taxon>Fungi incertae sedis</taxon>
        <taxon>Mucoromycota</taxon>
        <taxon>Mortierellomycotina</taxon>
        <taxon>Mortierellomycetes</taxon>
        <taxon>Mortierellales</taxon>
        <taxon>Mortierellaceae</taxon>
        <taxon>Lunasporangiospora</taxon>
    </lineage>
</organism>
<dbReference type="InterPro" id="IPR006571">
    <property type="entry name" value="TLDc_dom"/>
</dbReference>
<keyword evidence="3" id="KW-0496">Mitochondrion</keyword>
<feature type="domain" description="TLDc" evidence="6">
    <location>
        <begin position="113"/>
        <end position="168"/>
    </location>
</feature>
<dbReference type="GO" id="GO:0005634">
    <property type="term" value="C:nucleus"/>
    <property type="evidence" value="ECO:0007669"/>
    <property type="project" value="TreeGrafter"/>
</dbReference>
<evidence type="ECO:0000256" key="3">
    <source>
        <dbReference type="ARBA" id="ARBA00023128"/>
    </source>
</evidence>
<evidence type="ECO:0000256" key="1">
    <source>
        <dbReference type="ARBA" id="ARBA00004173"/>
    </source>
</evidence>
<accession>A0A9P6K9C4</accession>
<dbReference type="EMBL" id="JAABOA010005472">
    <property type="protein sequence ID" value="KAF9576999.1"/>
    <property type="molecule type" value="Genomic_DNA"/>
</dbReference>
<protein>
    <recommendedName>
        <fullName evidence="4">Oxidation resistance protein 1</fullName>
    </recommendedName>
</protein>
<name>A0A9P6K9C4_9FUNG</name>
<dbReference type="GO" id="GO:0005739">
    <property type="term" value="C:mitochondrion"/>
    <property type="evidence" value="ECO:0007669"/>
    <property type="project" value="UniProtKB-SubCell"/>
</dbReference>
<dbReference type="Proteomes" id="UP000780801">
    <property type="component" value="Unassembled WGS sequence"/>
</dbReference>
<dbReference type="PANTHER" id="PTHR23354">
    <property type="entry name" value="NUCLEOLAR PROTEIN 7/ESTROGEN RECEPTOR COACTIVATOR-RELATED"/>
    <property type="match status" value="1"/>
</dbReference>
<feature type="compositionally biased region" description="Low complexity" evidence="5">
    <location>
        <begin position="183"/>
        <end position="202"/>
    </location>
</feature>
<keyword evidence="8" id="KW-1185">Reference proteome</keyword>
<feature type="non-terminal residue" evidence="7">
    <location>
        <position position="1"/>
    </location>
</feature>
<evidence type="ECO:0000256" key="2">
    <source>
        <dbReference type="ARBA" id="ARBA00009540"/>
    </source>
</evidence>
<dbReference type="Pfam" id="PF07534">
    <property type="entry name" value="TLD"/>
    <property type="match status" value="1"/>
</dbReference>
<evidence type="ECO:0000259" key="6">
    <source>
        <dbReference type="Pfam" id="PF07534"/>
    </source>
</evidence>
<dbReference type="AlphaFoldDB" id="A0A9P6K9C4"/>
<dbReference type="GO" id="GO:0006979">
    <property type="term" value="P:response to oxidative stress"/>
    <property type="evidence" value="ECO:0007669"/>
    <property type="project" value="TreeGrafter"/>
</dbReference>
<feature type="region of interest" description="Disordered" evidence="5">
    <location>
        <begin position="1"/>
        <end position="110"/>
    </location>
</feature>
<dbReference type="PANTHER" id="PTHR23354:SF62">
    <property type="entry name" value="MUSTARD, ISOFORM V"/>
    <property type="match status" value="1"/>
</dbReference>
<evidence type="ECO:0000256" key="4">
    <source>
        <dbReference type="ARBA" id="ARBA00040604"/>
    </source>
</evidence>
<proteinExistence type="inferred from homology"/>
<evidence type="ECO:0000256" key="5">
    <source>
        <dbReference type="SAM" id="MobiDB-lite"/>
    </source>
</evidence>
<evidence type="ECO:0000313" key="8">
    <source>
        <dbReference type="Proteomes" id="UP000780801"/>
    </source>
</evidence>
<comment type="similarity">
    <text evidence="2">Belongs to the OXR1 family.</text>
</comment>
<evidence type="ECO:0000313" key="7">
    <source>
        <dbReference type="EMBL" id="KAF9576999.1"/>
    </source>
</evidence>
<feature type="compositionally biased region" description="Low complexity" evidence="5">
    <location>
        <begin position="62"/>
        <end position="82"/>
    </location>
</feature>
<dbReference type="OrthoDB" id="26679at2759"/>
<feature type="region of interest" description="Disordered" evidence="5">
    <location>
        <begin position="182"/>
        <end position="206"/>
    </location>
</feature>